<dbReference type="KEGG" id="ffa:FFWV33_00330"/>
<organism evidence="1 2">
    <name type="scientific">Flavobacterium faecale</name>
    <dbReference type="NCBI Taxonomy" id="1355330"/>
    <lineage>
        <taxon>Bacteria</taxon>
        <taxon>Pseudomonadati</taxon>
        <taxon>Bacteroidota</taxon>
        <taxon>Flavobacteriia</taxon>
        <taxon>Flavobacteriales</taxon>
        <taxon>Flavobacteriaceae</taxon>
        <taxon>Flavobacterium</taxon>
    </lineage>
</organism>
<accession>A0A2S1L8M0</accession>
<sequence length="380" mass="44687">MGVEWKFALLCLFINSNSKTINLFNYFSVFIKTSNIHMQDNERIFSDFENVDKFKREVLNPILPKAKFSSCFMQSTPGVPADDFSGQLSPIHLLKGSVYEYKGDNSFIHYSSLFGLKAILESGFLRMSEFGNIMDKKELNFASIIFEDNNSLFRIDEDTITVLKENIFCLSLCESNEETKRNDFMWEVYGDKGKGAIIELKLTKKDPEFFIQGKVLYGNEKLNSIREIKNLTEKFAAENNNFIPNNFAEFLIELQAFHKSKRYSIENEVRFLMKENKQQYDEHKLETIYRDINSNQEVKYFNKLFLKGRHPYLNSDQTKNNRKVLDEFPQVEIKRVILGFNISIENKVDIYTLLNKIKVQHNYDFEISQINDDKEIFPMR</sequence>
<keyword evidence="2" id="KW-1185">Reference proteome</keyword>
<dbReference type="Pfam" id="PF11185">
    <property type="entry name" value="DUF2971"/>
    <property type="match status" value="1"/>
</dbReference>
<evidence type="ECO:0000313" key="1">
    <source>
        <dbReference type="EMBL" id="AWG20073.1"/>
    </source>
</evidence>
<protein>
    <recommendedName>
        <fullName evidence="3">DUF2971 domain-containing protein</fullName>
    </recommendedName>
</protein>
<name>A0A2S1L8M0_9FLAO</name>
<dbReference type="AlphaFoldDB" id="A0A2S1L8M0"/>
<reference evidence="1 2" key="1">
    <citation type="submission" date="2017-04" db="EMBL/GenBank/DDBJ databases">
        <title>Compelte genome sequence of WV33.</title>
        <authorList>
            <person name="Lee P.C."/>
        </authorList>
    </citation>
    <scope>NUCLEOTIDE SEQUENCE [LARGE SCALE GENOMIC DNA]</scope>
    <source>
        <strain evidence="1 2">WV33</strain>
    </source>
</reference>
<proteinExistence type="predicted"/>
<dbReference type="InterPro" id="IPR021352">
    <property type="entry name" value="DUF2971"/>
</dbReference>
<dbReference type="EMBL" id="CP020918">
    <property type="protein sequence ID" value="AWG20073.1"/>
    <property type="molecule type" value="Genomic_DNA"/>
</dbReference>
<dbReference type="Proteomes" id="UP000244527">
    <property type="component" value="Chromosome"/>
</dbReference>
<evidence type="ECO:0000313" key="2">
    <source>
        <dbReference type="Proteomes" id="UP000244527"/>
    </source>
</evidence>
<evidence type="ECO:0008006" key="3">
    <source>
        <dbReference type="Google" id="ProtNLM"/>
    </source>
</evidence>
<gene>
    <name evidence="1" type="ORF">FFWV33_00330</name>
</gene>